<comment type="caution">
    <text evidence="2">The sequence shown here is derived from an EMBL/GenBank/DDBJ whole genome shotgun (WGS) entry which is preliminary data.</text>
</comment>
<feature type="compositionally biased region" description="Low complexity" evidence="1">
    <location>
        <begin position="94"/>
        <end position="116"/>
    </location>
</feature>
<feature type="compositionally biased region" description="Acidic residues" evidence="1">
    <location>
        <begin position="460"/>
        <end position="469"/>
    </location>
</feature>
<dbReference type="Pfam" id="PF08208">
    <property type="entry name" value="RNA_polI_A34"/>
    <property type="match status" value="1"/>
</dbReference>
<evidence type="ECO:0000313" key="2">
    <source>
        <dbReference type="EMBL" id="KAK9773168.1"/>
    </source>
</evidence>
<feature type="compositionally biased region" description="Acidic residues" evidence="1">
    <location>
        <begin position="201"/>
        <end position="215"/>
    </location>
</feature>
<feature type="region of interest" description="Disordered" evidence="1">
    <location>
        <begin position="20"/>
        <end position="228"/>
    </location>
</feature>
<protein>
    <submittedName>
        <fullName evidence="2">DNA-directed RNA polymerase I subunit RPA34.5</fullName>
    </submittedName>
</protein>
<dbReference type="GO" id="GO:0000428">
    <property type="term" value="C:DNA-directed RNA polymerase complex"/>
    <property type="evidence" value="ECO:0007669"/>
    <property type="project" value="UniProtKB-KW"/>
</dbReference>
<evidence type="ECO:0000256" key="1">
    <source>
        <dbReference type="SAM" id="MobiDB-lite"/>
    </source>
</evidence>
<feature type="compositionally biased region" description="Acidic residues" evidence="1">
    <location>
        <begin position="117"/>
        <end position="126"/>
    </location>
</feature>
<dbReference type="PANTHER" id="PTHR28155:SF1">
    <property type="entry name" value="DNA-DIRECTED RNA POLYMERASE I SUBUNIT RPA34.5-DOMAIN-CONTAINING PROTEIN"/>
    <property type="match status" value="1"/>
</dbReference>
<organism evidence="2 3">
    <name type="scientific">Seiridium cardinale</name>
    <dbReference type="NCBI Taxonomy" id="138064"/>
    <lineage>
        <taxon>Eukaryota</taxon>
        <taxon>Fungi</taxon>
        <taxon>Dikarya</taxon>
        <taxon>Ascomycota</taxon>
        <taxon>Pezizomycotina</taxon>
        <taxon>Sordariomycetes</taxon>
        <taxon>Xylariomycetidae</taxon>
        <taxon>Amphisphaeriales</taxon>
        <taxon>Sporocadaceae</taxon>
        <taxon>Seiridium</taxon>
    </lineage>
</organism>
<proteinExistence type="predicted"/>
<keyword evidence="3" id="KW-1185">Reference proteome</keyword>
<evidence type="ECO:0000313" key="3">
    <source>
        <dbReference type="Proteomes" id="UP001465668"/>
    </source>
</evidence>
<name>A0ABR2XH70_9PEZI</name>
<feature type="compositionally biased region" description="Acidic residues" evidence="1">
    <location>
        <begin position="156"/>
        <end position="166"/>
    </location>
</feature>
<feature type="region of interest" description="Disordered" evidence="1">
    <location>
        <begin position="360"/>
        <end position="596"/>
    </location>
</feature>
<keyword evidence="2" id="KW-0804">Transcription</keyword>
<reference evidence="2 3" key="1">
    <citation type="submission" date="2024-02" db="EMBL/GenBank/DDBJ databases">
        <title>First draft genome assembly of two strains of Seiridium cardinale.</title>
        <authorList>
            <person name="Emiliani G."/>
            <person name="Scali E."/>
        </authorList>
    </citation>
    <scope>NUCLEOTIDE SEQUENCE [LARGE SCALE GENOMIC DNA]</scope>
    <source>
        <strain evidence="2 3">BM-138-000479</strain>
    </source>
</reference>
<dbReference type="Proteomes" id="UP001465668">
    <property type="component" value="Unassembled WGS sequence"/>
</dbReference>
<dbReference type="InterPro" id="IPR053263">
    <property type="entry name" value="Euk_RPA34_RNAP_subunit"/>
</dbReference>
<feature type="compositionally biased region" description="Polar residues" evidence="1">
    <location>
        <begin position="576"/>
        <end position="586"/>
    </location>
</feature>
<dbReference type="PANTHER" id="PTHR28155">
    <property type="entry name" value="ACR243WP"/>
    <property type="match status" value="1"/>
</dbReference>
<dbReference type="InterPro" id="IPR013240">
    <property type="entry name" value="DNA-dir_RNA_pol1_su_RPA34"/>
</dbReference>
<feature type="compositionally biased region" description="Low complexity" evidence="1">
    <location>
        <begin position="401"/>
        <end position="417"/>
    </location>
</feature>
<feature type="compositionally biased region" description="Polar residues" evidence="1">
    <location>
        <begin position="496"/>
        <end position="518"/>
    </location>
</feature>
<sequence length="596" mass="61807">MAPKKFIGSLSAMAKNIKEKATTNASSASRPGTSTTFKSAELVQDSDTSSSDDSSSGSENDSGSEDSLEAAKKKLEAKNAAKKAAAPRSQVNGKSATTTAAKKAIAKKPASNSSSDDSSDSESESDSNDKSAKPASKPSATKKAEPVQASSATSDSESDSDSDSDSDAGAKVTSIAGAIATKASQAKATLSAKESSKDAEESSESGSDSEDDDEADSRAVARVNGASETTDIAKPEWLSKSDFMLRKASSENPGKEVSEFLSKSNLEGKQVWYFTAPASLPITVIKDMEIDLAKAQSGGAILNHQGDAYGLDLEPYTTSSQIQLLIPSKGGDKYNNLNRAIDSTVHLRRIAEFGGASKVSSTATDQYVRQPKPIREQPKNLKARFTPIGVPTKKPVPPTKATPVDSNLDSSSSSGSDSDVEMTNATTIPTAEAKSNSKTAINGTLKRKQPVEKSSSDSDSSSDESDDELPPSKKTKSPEKPTKRTKVGPKQGSVKPKTTSSAPAVQAENTAIPSSQISAVPKGSEATKSTPIPPPKLARSISEASGASGTPSKVVESSKSKKDKKPKKYAPSKGSDSTPKAVSQTPIPVPKFGVGS</sequence>
<gene>
    <name evidence="2" type="ORF">SCAR479_10085</name>
</gene>
<feature type="compositionally biased region" description="Polar residues" evidence="1">
    <location>
        <begin position="421"/>
        <end position="442"/>
    </location>
</feature>
<dbReference type="Gene3D" id="6.20.250.70">
    <property type="match status" value="1"/>
</dbReference>
<feature type="compositionally biased region" description="Low complexity" evidence="1">
    <location>
        <begin position="45"/>
        <end position="61"/>
    </location>
</feature>
<dbReference type="EMBL" id="JARVKM010000053">
    <property type="protein sequence ID" value="KAK9773168.1"/>
    <property type="molecule type" value="Genomic_DNA"/>
</dbReference>
<feature type="compositionally biased region" description="Basic and acidic residues" evidence="1">
    <location>
        <begin position="69"/>
        <end position="79"/>
    </location>
</feature>
<keyword evidence="2" id="KW-0240">DNA-directed RNA polymerase</keyword>
<feature type="compositionally biased region" description="Polar residues" evidence="1">
    <location>
        <begin position="22"/>
        <end position="38"/>
    </location>
</feature>
<accession>A0ABR2XH70</accession>
<feature type="compositionally biased region" description="Basic residues" evidence="1">
    <location>
        <begin position="561"/>
        <end position="570"/>
    </location>
</feature>